<dbReference type="Gene3D" id="2.60.40.1260">
    <property type="entry name" value="Lamin Tail domain"/>
    <property type="match status" value="1"/>
</dbReference>
<evidence type="ECO:0000256" key="1">
    <source>
        <dbReference type="SAM" id="MobiDB-lite"/>
    </source>
</evidence>
<dbReference type="SUPFAM" id="SSF74853">
    <property type="entry name" value="Lamin A/C globular tail domain"/>
    <property type="match status" value="1"/>
</dbReference>
<keyword evidence="3" id="KW-0732">Signal</keyword>
<dbReference type="AlphaFoldDB" id="A0A8J3I9S8"/>
<accession>A0A8J3I9S8</accession>
<sequence length="316" mass="34262">MRFLLVMFLLCVSILSLSLAFLVPSSLYAADPPTCVPKNPAPVPTGITAQDLPEQPGVIYINEVMTKPGKILWNCDSQDPKNQDNIWVELYNPSDQAYNLSTNAISLDEGLGTTSFTFPQEAVIAPHGYFTFFPYTTISQAPTETISAFRLINNGTIISTIDFPELATDTSYAYFTEGVATPEWKVATAPTIGKQNTLVTITMTPTKGSTSKESTKEASSKSKSSSSGSSSTTSKESGTTKPVVNGTQPVWDKLNPPGNTTEQEQDQPVELSHITATENSMPRQIVISTLVIFLAIGLYGGMRFLARRRSPTSKKV</sequence>
<dbReference type="EMBL" id="BNJF01000007">
    <property type="protein sequence ID" value="GHO50041.1"/>
    <property type="molecule type" value="Genomic_DNA"/>
</dbReference>
<comment type="caution">
    <text evidence="4">The sequence shown here is derived from an EMBL/GenBank/DDBJ whole genome shotgun (WGS) entry which is preliminary data.</text>
</comment>
<dbReference type="Proteomes" id="UP000612362">
    <property type="component" value="Unassembled WGS sequence"/>
</dbReference>
<keyword evidence="2" id="KW-1133">Transmembrane helix</keyword>
<reference evidence="4" key="1">
    <citation type="submission" date="2020-10" db="EMBL/GenBank/DDBJ databases">
        <title>Taxonomic study of unclassified bacteria belonging to the class Ktedonobacteria.</title>
        <authorList>
            <person name="Yabe S."/>
            <person name="Wang C.M."/>
            <person name="Zheng Y."/>
            <person name="Sakai Y."/>
            <person name="Cavaletti L."/>
            <person name="Monciardini P."/>
            <person name="Donadio S."/>
        </authorList>
    </citation>
    <scope>NUCLEOTIDE SEQUENCE</scope>
    <source>
        <strain evidence="4">SOSP1-1</strain>
    </source>
</reference>
<keyword evidence="2" id="KW-0472">Membrane</keyword>
<feature type="compositionally biased region" description="Low complexity" evidence="1">
    <location>
        <begin position="221"/>
        <end position="241"/>
    </location>
</feature>
<feature type="signal peptide" evidence="3">
    <location>
        <begin position="1"/>
        <end position="29"/>
    </location>
</feature>
<organism evidence="4 5">
    <name type="scientific">Ktedonospora formicarum</name>
    <dbReference type="NCBI Taxonomy" id="2778364"/>
    <lineage>
        <taxon>Bacteria</taxon>
        <taxon>Bacillati</taxon>
        <taxon>Chloroflexota</taxon>
        <taxon>Ktedonobacteria</taxon>
        <taxon>Ktedonobacterales</taxon>
        <taxon>Ktedonobacteraceae</taxon>
        <taxon>Ktedonospora</taxon>
    </lineage>
</organism>
<proteinExistence type="predicted"/>
<keyword evidence="5" id="KW-1185">Reference proteome</keyword>
<evidence type="ECO:0000256" key="2">
    <source>
        <dbReference type="SAM" id="Phobius"/>
    </source>
</evidence>
<evidence type="ECO:0000313" key="5">
    <source>
        <dbReference type="Proteomes" id="UP000612362"/>
    </source>
</evidence>
<evidence type="ECO:0008006" key="6">
    <source>
        <dbReference type="Google" id="ProtNLM"/>
    </source>
</evidence>
<feature type="region of interest" description="Disordered" evidence="1">
    <location>
        <begin position="203"/>
        <end position="268"/>
    </location>
</feature>
<protein>
    <recommendedName>
        <fullName evidence="6">LTD domain-containing protein</fullName>
    </recommendedName>
</protein>
<evidence type="ECO:0000313" key="4">
    <source>
        <dbReference type="EMBL" id="GHO50041.1"/>
    </source>
</evidence>
<feature type="transmembrane region" description="Helical" evidence="2">
    <location>
        <begin position="285"/>
        <end position="306"/>
    </location>
</feature>
<evidence type="ECO:0000256" key="3">
    <source>
        <dbReference type="SAM" id="SignalP"/>
    </source>
</evidence>
<keyword evidence="2" id="KW-0812">Transmembrane</keyword>
<gene>
    <name evidence="4" type="ORF">KSX_82040</name>
</gene>
<dbReference type="InterPro" id="IPR036415">
    <property type="entry name" value="Lamin_tail_dom_sf"/>
</dbReference>
<feature type="chain" id="PRO_5035208723" description="LTD domain-containing protein" evidence="3">
    <location>
        <begin position="30"/>
        <end position="316"/>
    </location>
</feature>
<name>A0A8J3I9S8_9CHLR</name>